<evidence type="ECO:0000313" key="2">
    <source>
        <dbReference type="Proteomes" id="UP000075920"/>
    </source>
</evidence>
<keyword evidence="2" id="KW-1185">Reference proteome</keyword>
<sequence length="27" mass="3104">MCPCMANLGMRKEIGEEEANCTKRSDW</sequence>
<organism evidence="1 2">
    <name type="scientific">Anopheles minimus</name>
    <dbReference type="NCBI Taxonomy" id="112268"/>
    <lineage>
        <taxon>Eukaryota</taxon>
        <taxon>Metazoa</taxon>
        <taxon>Ecdysozoa</taxon>
        <taxon>Arthropoda</taxon>
        <taxon>Hexapoda</taxon>
        <taxon>Insecta</taxon>
        <taxon>Pterygota</taxon>
        <taxon>Neoptera</taxon>
        <taxon>Endopterygota</taxon>
        <taxon>Diptera</taxon>
        <taxon>Nematocera</taxon>
        <taxon>Culicoidea</taxon>
        <taxon>Culicidae</taxon>
        <taxon>Anophelinae</taxon>
        <taxon>Anopheles</taxon>
    </lineage>
</organism>
<evidence type="ECO:0000313" key="1">
    <source>
        <dbReference type="EnsemblMetazoa" id="AMIN014312-PA"/>
    </source>
</evidence>
<proteinExistence type="predicted"/>
<dbReference type="VEuPathDB" id="VectorBase:AMIN014312"/>
<dbReference type="AlphaFoldDB" id="A0A182WNN0"/>
<name>A0A182WNN0_9DIPT</name>
<dbReference type="EnsemblMetazoa" id="AMIN014312-RA">
    <property type="protein sequence ID" value="AMIN014312-PA"/>
    <property type="gene ID" value="AMIN014312"/>
</dbReference>
<protein>
    <submittedName>
        <fullName evidence="1">Uncharacterized protein</fullName>
    </submittedName>
</protein>
<reference evidence="2" key="1">
    <citation type="submission" date="2013-03" db="EMBL/GenBank/DDBJ databases">
        <title>The Genome Sequence of Anopheles minimus MINIMUS1.</title>
        <authorList>
            <consortium name="The Broad Institute Genomics Platform"/>
            <person name="Neafsey D.E."/>
            <person name="Walton C."/>
            <person name="Walker B."/>
            <person name="Young S.K."/>
            <person name="Zeng Q."/>
            <person name="Gargeya S."/>
            <person name="Fitzgerald M."/>
            <person name="Haas B."/>
            <person name="Abouelleil A."/>
            <person name="Allen A.W."/>
            <person name="Alvarado L."/>
            <person name="Arachchi H.M."/>
            <person name="Berlin A.M."/>
            <person name="Chapman S.B."/>
            <person name="Gainer-Dewar J."/>
            <person name="Goldberg J."/>
            <person name="Griggs A."/>
            <person name="Gujja S."/>
            <person name="Hansen M."/>
            <person name="Howarth C."/>
            <person name="Imamovic A."/>
            <person name="Ireland A."/>
            <person name="Larimer J."/>
            <person name="McCowan C."/>
            <person name="Murphy C."/>
            <person name="Pearson M."/>
            <person name="Poon T.W."/>
            <person name="Priest M."/>
            <person name="Roberts A."/>
            <person name="Saif S."/>
            <person name="Shea T."/>
            <person name="Sisk P."/>
            <person name="Sykes S."/>
            <person name="Wortman J."/>
            <person name="Nusbaum C."/>
            <person name="Birren B."/>
        </authorList>
    </citation>
    <scope>NUCLEOTIDE SEQUENCE [LARGE SCALE GENOMIC DNA]</scope>
    <source>
        <strain evidence="2">MINIMUS1</strain>
    </source>
</reference>
<reference evidence="1" key="2">
    <citation type="submission" date="2020-05" db="UniProtKB">
        <authorList>
            <consortium name="EnsemblMetazoa"/>
        </authorList>
    </citation>
    <scope>IDENTIFICATION</scope>
    <source>
        <strain evidence="1">MINIMUS1</strain>
    </source>
</reference>
<dbReference type="Proteomes" id="UP000075920">
    <property type="component" value="Unassembled WGS sequence"/>
</dbReference>
<accession>A0A182WNN0</accession>